<proteinExistence type="inferred from homology"/>
<reference evidence="8 9" key="1">
    <citation type="journal article" date="2018" name="Sci. Rep.">
        <title>Genome sequence of the cauliflower mushroom Sparassis crispa (Hanabiratake) and its association with beneficial usage.</title>
        <authorList>
            <person name="Kiyama R."/>
            <person name="Furutani Y."/>
            <person name="Kawaguchi K."/>
            <person name="Nakanishi T."/>
        </authorList>
    </citation>
    <scope>NUCLEOTIDE SEQUENCE [LARGE SCALE GENOMIC DNA]</scope>
</reference>
<dbReference type="GeneID" id="38784137"/>
<evidence type="ECO:0008006" key="10">
    <source>
        <dbReference type="Google" id="ProtNLM"/>
    </source>
</evidence>
<gene>
    <name evidence="8" type="ORF">SCP_1004670</name>
</gene>
<protein>
    <recommendedName>
        <fullName evidence="10">Urea active transporter</fullName>
    </recommendedName>
</protein>
<organism evidence="8 9">
    <name type="scientific">Sparassis crispa</name>
    <dbReference type="NCBI Taxonomy" id="139825"/>
    <lineage>
        <taxon>Eukaryota</taxon>
        <taxon>Fungi</taxon>
        <taxon>Dikarya</taxon>
        <taxon>Basidiomycota</taxon>
        <taxon>Agaricomycotina</taxon>
        <taxon>Agaricomycetes</taxon>
        <taxon>Polyporales</taxon>
        <taxon>Sparassidaceae</taxon>
        <taxon>Sparassis</taxon>
    </lineage>
</organism>
<dbReference type="PANTHER" id="PTHR46154">
    <property type="match status" value="1"/>
</dbReference>
<dbReference type="AlphaFoldDB" id="A0A401GYF4"/>
<evidence type="ECO:0000256" key="6">
    <source>
        <dbReference type="RuleBase" id="RU362091"/>
    </source>
</evidence>
<evidence type="ECO:0000313" key="8">
    <source>
        <dbReference type="EMBL" id="GBE87220.1"/>
    </source>
</evidence>
<dbReference type="InParanoid" id="A0A401GYF4"/>
<dbReference type="Pfam" id="PF00474">
    <property type="entry name" value="SSF"/>
    <property type="match status" value="1"/>
</dbReference>
<dbReference type="InterPro" id="IPR001734">
    <property type="entry name" value="Na/solute_symporter"/>
</dbReference>
<keyword evidence="3 7" id="KW-0812">Transmembrane</keyword>
<dbReference type="InterPro" id="IPR031155">
    <property type="entry name" value="DUR"/>
</dbReference>
<dbReference type="RefSeq" id="XP_027618133.1">
    <property type="nucleotide sequence ID" value="XM_027762332.1"/>
</dbReference>
<dbReference type="Gene3D" id="1.20.1730.10">
    <property type="entry name" value="Sodium/glucose cotransporter"/>
    <property type="match status" value="1"/>
</dbReference>
<dbReference type="PANTHER" id="PTHR46154:SF2">
    <property type="entry name" value="SOLUTE SYMPORTER FAMILY TRANSPORTER (AFU_ORTHOLOGUE AFUA_6G03200)"/>
    <property type="match status" value="1"/>
</dbReference>
<comment type="subcellular location">
    <subcellularLocation>
        <location evidence="1">Membrane</location>
        <topology evidence="1">Multi-pass membrane protein</topology>
    </subcellularLocation>
</comment>
<feature type="transmembrane region" description="Helical" evidence="7">
    <location>
        <begin position="137"/>
        <end position="163"/>
    </location>
</feature>
<dbReference type="STRING" id="139825.A0A401GYF4"/>
<evidence type="ECO:0000256" key="1">
    <source>
        <dbReference type="ARBA" id="ARBA00004141"/>
    </source>
</evidence>
<evidence type="ECO:0000256" key="2">
    <source>
        <dbReference type="ARBA" id="ARBA00006434"/>
    </source>
</evidence>
<feature type="transmembrane region" description="Helical" evidence="7">
    <location>
        <begin position="96"/>
        <end position="116"/>
    </location>
</feature>
<dbReference type="PROSITE" id="PS50283">
    <property type="entry name" value="NA_SOLUT_SYMP_3"/>
    <property type="match status" value="1"/>
</dbReference>
<comment type="caution">
    <text evidence="8">The sequence shown here is derived from an EMBL/GenBank/DDBJ whole genome shotgun (WGS) entry which is preliminary data.</text>
</comment>
<dbReference type="OrthoDB" id="6132759at2759"/>
<keyword evidence="5 7" id="KW-0472">Membrane</keyword>
<accession>A0A401GYF4</accession>
<name>A0A401GYF4_9APHY</name>
<dbReference type="EMBL" id="BFAD01000010">
    <property type="protein sequence ID" value="GBE87220.1"/>
    <property type="molecule type" value="Genomic_DNA"/>
</dbReference>
<keyword evidence="4 7" id="KW-1133">Transmembrane helix</keyword>
<sequence>MPEAGVSEFKPLLDKSVGYGVVVGVGFFFAALMLLLTTLQKKFSNFTPSSSEEFTSASRNVKPGLVCCGIVSAWTWSATLLQSSTGAYTVGVSGPWWFAVGGTVVMALFAMVAAKVKMNANGAHTFLEIAKMRFGTVIHLLFTFYAFLSVLLISGCLLLGGAATVNALTGMNIVAACFLLPVGIAVYVIFGGLRRSSRYLCL</sequence>
<comment type="similarity">
    <text evidence="2 6">Belongs to the sodium:solute symporter (SSF) (TC 2.A.21) family.</text>
</comment>
<evidence type="ECO:0000313" key="9">
    <source>
        <dbReference type="Proteomes" id="UP000287166"/>
    </source>
</evidence>
<evidence type="ECO:0000256" key="4">
    <source>
        <dbReference type="ARBA" id="ARBA00022989"/>
    </source>
</evidence>
<feature type="transmembrane region" description="Helical" evidence="7">
    <location>
        <begin position="169"/>
        <end position="190"/>
    </location>
</feature>
<dbReference type="InterPro" id="IPR038377">
    <property type="entry name" value="Na/Glc_symporter_sf"/>
</dbReference>
<evidence type="ECO:0000256" key="7">
    <source>
        <dbReference type="SAM" id="Phobius"/>
    </source>
</evidence>
<feature type="transmembrane region" description="Helical" evidence="7">
    <location>
        <begin position="17"/>
        <end position="39"/>
    </location>
</feature>
<dbReference type="GO" id="GO:0005886">
    <property type="term" value="C:plasma membrane"/>
    <property type="evidence" value="ECO:0007669"/>
    <property type="project" value="TreeGrafter"/>
</dbReference>
<dbReference type="Proteomes" id="UP000287166">
    <property type="component" value="Unassembled WGS sequence"/>
</dbReference>
<keyword evidence="9" id="KW-1185">Reference proteome</keyword>
<dbReference type="GO" id="GO:0015204">
    <property type="term" value="F:urea transmembrane transporter activity"/>
    <property type="evidence" value="ECO:0007669"/>
    <property type="project" value="InterPro"/>
</dbReference>
<evidence type="ECO:0000256" key="5">
    <source>
        <dbReference type="ARBA" id="ARBA00023136"/>
    </source>
</evidence>
<evidence type="ECO:0000256" key="3">
    <source>
        <dbReference type="ARBA" id="ARBA00022692"/>
    </source>
</evidence>